<gene>
    <name evidence="4" type="ORF">V1I91_07005</name>
</gene>
<name>A0ABU7ITF2_9FLAO</name>
<dbReference type="PROSITE" id="PS51747">
    <property type="entry name" value="CYT_DCMP_DEAMINASES_2"/>
    <property type="match status" value="1"/>
</dbReference>
<proteinExistence type="predicted"/>
<dbReference type="CDD" id="cd01285">
    <property type="entry name" value="nucleoside_deaminase"/>
    <property type="match status" value="1"/>
</dbReference>
<dbReference type="PANTHER" id="PTHR11079">
    <property type="entry name" value="CYTOSINE DEAMINASE FAMILY MEMBER"/>
    <property type="match status" value="1"/>
</dbReference>
<dbReference type="InterPro" id="IPR016192">
    <property type="entry name" value="APOBEC/CMP_deaminase_Zn-bd"/>
</dbReference>
<keyword evidence="2" id="KW-0862">Zinc</keyword>
<dbReference type="PANTHER" id="PTHR11079:SF161">
    <property type="entry name" value="CMP_DCMP-TYPE DEAMINASE DOMAIN-CONTAINING PROTEIN"/>
    <property type="match status" value="1"/>
</dbReference>
<evidence type="ECO:0000313" key="4">
    <source>
        <dbReference type="EMBL" id="MEE1975811.1"/>
    </source>
</evidence>
<organism evidence="4 5">
    <name type="scientific">Maribacter cobaltidurans</name>
    <dbReference type="NCBI Taxonomy" id="1178778"/>
    <lineage>
        <taxon>Bacteria</taxon>
        <taxon>Pseudomonadati</taxon>
        <taxon>Bacteroidota</taxon>
        <taxon>Flavobacteriia</taxon>
        <taxon>Flavobacteriales</taxon>
        <taxon>Flavobacteriaceae</taxon>
        <taxon>Maribacter</taxon>
    </lineage>
</organism>
<dbReference type="InterPro" id="IPR002125">
    <property type="entry name" value="CMP_dCMP_dom"/>
</dbReference>
<dbReference type="EMBL" id="JAZDDG010000003">
    <property type="protein sequence ID" value="MEE1975811.1"/>
    <property type="molecule type" value="Genomic_DNA"/>
</dbReference>
<feature type="domain" description="CMP/dCMP-type deaminase" evidence="3">
    <location>
        <begin position="3"/>
        <end position="134"/>
    </location>
</feature>
<evidence type="ECO:0000256" key="1">
    <source>
        <dbReference type="ARBA" id="ARBA00022723"/>
    </source>
</evidence>
<dbReference type="SUPFAM" id="SSF53927">
    <property type="entry name" value="Cytidine deaminase-like"/>
    <property type="match status" value="1"/>
</dbReference>
<reference evidence="4 5" key="1">
    <citation type="submission" date="2024-01" db="EMBL/GenBank/DDBJ databases">
        <title>Maribacter spp. originated from different algae showed divergent polysaccharides utilization ability.</title>
        <authorList>
            <person name="Wang H."/>
            <person name="Wu Y."/>
        </authorList>
    </citation>
    <scope>NUCLEOTIDE SEQUENCE [LARGE SCALE GENOMIC DNA]</scope>
    <source>
        <strain evidence="4 5">PR1</strain>
    </source>
</reference>
<dbReference type="RefSeq" id="WP_272650632.1">
    <property type="nucleotide sequence ID" value="NZ_JAZDDG010000003.1"/>
</dbReference>
<dbReference type="EC" id="3.5.4.33" evidence="4"/>
<keyword evidence="4" id="KW-0378">Hydrolase</keyword>
<dbReference type="Pfam" id="PF00383">
    <property type="entry name" value="dCMP_cyt_deam_1"/>
    <property type="match status" value="1"/>
</dbReference>
<keyword evidence="5" id="KW-1185">Reference proteome</keyword>
<keyword evidence="1" id="KW-0479">Metal-binding</keyword>
<protein>
    <submittedName>
        <fullName evidence="4">Nucleoside deaminase</fullName>
        <ecNumber evidence="4">3.5.4.33</ecNumber>
    </submittedName>
</protein>
<sequence length="157" mass="17788">MTERDEFFMKRAIALAKEGMHKNAGGPFGAVVVKNDEIVAEGYNKVKLNHDPTAHAEIVAIREACNKLNDSELKDCTLYTSCEPCPMCLGAIYWTRLKMVYFGSSHKDAAAANFDDQFIYDEIEKNIEDRKVSFVQLGREEAIGVFKEWQAKENKTE</sequence>
<dbReference type="Gene3D" id="3.40.140.10">
    <property type="entry name" value="Cytidine Deaminase, domain 2"/>
    <property type="match status" value="1"/>
</dbReference>
<dbReference type="InterPro" id="IPR016193">
    <property type="entry name" value="Cytidine_deaminase-like"/>
</dbReference>
<evidence type="ECO:0000259" key="3">
    <source>
        <dbReference type="PROSITE" id="PS51747"/>
    </source>
</evidence>
<dbReference type="Proteomes" id="UP001356308">
    <property type="component" value="Unassembled WGS sequence"/>
</dbReference>
<dbReference type="GO" id="GO:0052717">
    <property type="term" value="F:tRNA-specific adenosine-34 deaminase activity"/>
    <property type="evidence" value="ECO:0007669"/>
    <property type="project" value="UniProtKB-EC"/>
</dbReference>
<evidence type="ECO:0000256" key="2">
    <source>
        <dbReference type="ARBA" id="ARBA00022833"/>
    </source>
</evidence>
<dbReference type="PROSITE" id="PS00903">
    <property type="entry name" value="CYT_DCMP_DEAMINASES_1"/>
    <property type="match status" value="1"/>
</dbReference>
<accession>A0ABU7ITF2</accession>
<comment type="caution">
    <text evidence="4">The sequence shown here is derived from an EMBL/GenBank/DDBJ whole genome shotgun (WGS) entry which is preliminary data.</text>
</comment>
<evidence type="ECO:0000313" key="5">
    <source>
        <dbReference type="Proteomes" id="UP001356308"/>
    </source>
</evidence>